<reference evidence="2 3" key="1">
    <citation type="submission" date="2024-04" db="EMBL/GenBank/DDBJ databases">
        <title>Tritrichomonas musculus Genome.</title>
        <authorList>
            <person name="Alves-Ferreira E."/>
            <person name="Grigg M."/>
            <person name="Lorenzi H."/>
            <person name="Galac M."/>
        </authorList>
    </citation>
    <scope>NUCLEOTIDE SEQUENCE [LARGE SCALE GENOMIC DNA]</scope>
    <source>
        <strain evidence="2 3">EAF2021</strain>
    </source>
</reference>
<dbReference type="SUPFAM" id="SSF50985">
    <property type="entry name" value="RCC1/BLIP-II"/>
    <property type="match status" value="1"/>
</dbReference>
<dbReference type="InterPro" id="IPR000408">
    <property type="entry name" value="Reg_chr_condens"/>
</dbReference>
<dbReference type="Gene3D" id="2.130.10.30">
    <property type="entry name" value="Regulator of chromosome condensation 1/beta-lactamase-inhibitor protein II"/>
    <property type="match status" value="1"/>
</dbReference>
<feature type="repeat" description="RCC1" evidence="1">
    <location>
        <begin position="50"/>
        <end position="102"/>
    </location>
</feature>
<gene>
    <name evidence="2" type="ORF">M9Y10_010093</name>
</gene>
<comment type="caution">
    <text evidence="2">The sequence shown here is derived from an EMBL/GenBank/DDBJ whole genome shotgun (WGS) entry which is preliminary data.</text>
</comment>
<accession>A0ABR2IRF8</accession>
<name>A0ABR2IRF8_9EUKA</name>
<dbReference type="EMBL" id="JAPFFF010000015">
    <property type="protein sequence ID" value="KAK8867121.1"/>
    <property type="molecule type" value="Genomic_DNA"/>
</dbReference>
<sequence length="184" mass="20373">MIHASGRVFSSAISDDNTSLDFACVEELKYHKIVGLSGTYDHCLVVSDNGCVFGRGSNEYGKLGFGKDNKKSSSFVKIPSLDKYKIRAAYAGADHSLFEAQEGKILSCGCNYYGQLLLKEHSSEHVYSPTETTINFGASFCIAGDCISFVFIGGSPLPIHLIIESKISLKKRKYWKKKDFFKKQ</sequence>
<dbReference type="InterPro" id="IPR053035">
    <property type="entry name" value="Mitochondrial_GEF_domain"/>
</dbReference>
<keyword evidence="3" id="KW-1185">Reference proteome</keyword>
<proteinExistence type="predicted"/>
<dbReference type="PANTHER" id="PTHR46337">
    <property type="entry name" value="RCC1-LIKE G EXCHANGING FACTOR-LIKE PROTEIN"/>
    <property type="match status" value="1"/>
</dbReference>
<dbReference type="PROSITE" id="PS50012">
    <property type="entry name" value="RCC1_3"/>
    <property type="match status" value="1"/>
</dbReference>
<protein>
    <submittedName>
        <fullName evidence="2">Uncharacterized protein</fullName>
    </submittedName>
</protein>
<dbReference type="Pfam" id="PF00415">
    <property type="entry name" value="RCC1"/>
    <property type="match status" value="1"/>
</dbReference>
<dbReference type="InterPro" id="IPR009091">
    <property type="entry name" value="RCC1/BLIP-II"/>
</dbReference>
<dbReference type="Proteomes" id="UP001470230">
    <property type="component" value="Unassembled WGS sequence"/>
</dbReference>
<evidence type="ECO:0000256" key="1">
    <source>
        <dbReference type="PROSITE-ProRule" id="PRU00235"/>
    </source>
</evidence>
<organism evidence="2 3">
    <name type="scientific">Tritrichomonas musculus</name>
    <dbReference type="NCBI Taxonomy" id="1915356"/>
    <lineage>
        <taxon>Eukaryota</taxon>
        <taxon>Metamonada</taxon>
        <taxon>Parabasalia</taxon>
        <taxon>Tritrichomonadida</taxon>
        <taxon>Tritrichomonadidae</taxon>
        <taxon>Tritrichomonas</taxon>
    </lineage>
</organism>
<dbReference type="PANTHER" id="PTHR46337:SF1">
    <property type="entry name" value="RCC1-LIKE G EXCHANGING FACTOR-LIKE PROTEIN"/>
    <property type="match status" value="1"/>
</dbReference>
<evidence type="ECO:0000313" key="3">
    <source>
        <dbReference type="Proteomes" id="UP001470230"/>
    </source>
</evidence>
<evidence type="ECO:0000313" key="2">
    <source>
        <dbReference type="EMBL" id="KAK8867121.1"/>
    </source>
</evidence>